<organism evidence="2 3">
    <name type="scientific">Candidatus Polarisedimenticola svalbardensis</name>
    <dbReference type="NCBI Taxonomy" id="2886004"/>
    <lineage>
        <taxon>Bacteria</taxon>
        <taxon>Pseudomonadati</taxon>
        <taxon>Acidobacteriota</taxon>
        <taxon>Candidatus Polarisedimenticolia</taxon>
        <taxon>Candidatus Polarisedimenticolales</taxon>
        <taxon>Candidatus Polarisedimenticolaceae</taxon>
        <taxon>Candidatus Polarisedimenticola</taxon>
    </lineage>
</organism>
<reference evidence="2 3" key="1">
    <citation type="submission" date="2020-08" db="EMBL/GenBank/DDBJ databases">
        <title>Acidobacteriota in marine sediments use diverse sulfur dissimilation pathways.</title>
        <authorList>
            <person name="Wasmund K."/>
        </authorList>
    </citation>
    <scope>NUCLEOTIDE SEQUENCE [LARGE SCALE GENOMIC DNA]</scope>
    <source>
        <strain evidence="2">MAG AM4</strain>
    </source>
</reference>
<comment type="caution">
    <text evidence="2">The sequence shown here is derived from an EMBL/GenBank/DDBJ whole genome shotgun (WGS) entry which is preliminary data.</text>
</comment>
<dbReference type="AlphaFoldDB" id="A0A8J6XTH9"/>
<sequence length="97" mass="10542">MKKLLILLLAAVLLWSCGSPAPEPEPAEAPAAGEMPDIVLAELVDPEAKFSPLRYLDSGLITLNDRCPVREFPLNLKTEEGFLLFSGPETLASYQDS</sequence>
<evidence type="ECO:0000313" key="3">
    <source>
        <dbReference type="Proteomes" id="UP000648239"/>
    </source>
</evidence>
<feature type="chain" id="PRO_5035258714" evidence="1">
    <location>
        <begin position="22"/>
        <end position="97"/>
    </location>
</feature>
<dbReference type="EMBL" id="JACXWD010000001">
    <property type="protein sequence ID" value="MBD3866516.1"/>
    <property type="molecule type" value="Genomic_DNA"/>
</dbReference>
<gene>
    <name evidence="2" type="ORF">IFK94_00165</name>
</gene>
<evidence type="ECO:0000256" key="1">
    <source>
        <dbReference type="SAM" id="SignalP"/>
    </source>
</evidence>
<keyword evidence="1" id="KW-0732">Signal</keyword>
<evidence type="ECO:0000313" key="2">
    <source>
        <dbReference type="EMBL" id="MBD3866516.1"/>
    </source>
</evidence>
<proteinExistence type="predicted"/>
<name>A0A8J6XTH9_9BACT</name>
<accession>A0A8J6XTH9</accession>
<dbReference type="Proteomes" id="UP000648239">
    <property type="component" value="Unassembled WGS sequence"/>
</dbReference>
<protein>
    <submittedName>
        <fullName evidence="2">Uncharacterized protein</fullName>
    </submittedName>
</protein>
<feature type="signal peptide" evidence="1">
    <location>
        <begin position="1"/>
        <end position="21"/>
    </location>
</feature>